<feature type="region of interest" description="Disordered" evidence="7">
    <location>
        <begin position="1"/>
        <end position="45"/>
    </location>
</feature>
<feature type="domain" description="PH" evidence="8">
    <location>
        <begin position="1222"/>
        <end position="1314"/>
    </location>
</feature>
<feature type="compositionally biased region" description="Polar residues" evidence="7">
    <location>
        <begin position="1130"/>
        <end position="1144"/>
    </location>
</feature>
<dbReference type="Pfam" id="PF12812">
    <property type="entry name" value="PDZ_1"/>
    <property type="match status" value="1"/>
</dbReference>
<dbReference type="PROSITE" id="PS50866">
    <property type="entry name" value="GOLD"/>
    <property type="match status" value="1"/>
</dbReference>
<feature type="compositionally biased region" description="Basic residues" evidence="7">
    <location>
        <begin position="1"/>
        <end position="11"/>
    </location>
</feature>
<dbReference type="InterPro" id="IPR011993">
    <property type="entry name" value="PH-like_dom_sf"/>
</dbReference>
<feature type="region of interest" description="Disordered" evidence="7">
    <location>
        <begin position="1095"/>
        <end position="1152"/>
    </location>
</feature>
<dbReference type="InterPro" id="IPR001849">
    <property type="entry name" value="PH_domain"/>
</dbReference>
<dbReference type="InterPro" id="IPR037239">
    <property type="entry name" value="OSBP_sf"/>
</dbReference>
<feature type="region of interest" description="Disordered" evidence="7">
    <location>
        <begin position="1376"/>
        <end position="1423"/>
    </location>
</feature>
<evidence type="ECO:0000313" key="11">
    <source>
        <dbReference type="Proteomes" id="UP000612746"/>
    </source>
</evidence>
<dbReference type="CDD" id="cd06719">
    <property type="entry name" value="PDZ2-4_Nma111p-like"/>
    <property type="match status" value="1"/>
</dbReference>
<dbReference type="GO" id="GO:0006508">
    <property type="term" value="P:proteolysis"/>
    <property type="evidence" value="ECO:0007669"/>
    <property type="project" value="InterPro"/>
</dbReference>
<dbReference type="FunFam" id="2.40.160.120:FF:000001">
    <property type="entry name" value="Oxysterol-binding protein"/>
    <property type="match status" value="1"/>
</dbReference>
<evidence type="ECO:0000259" key="9">
    <source>
        <dbReference type="PROSITE" id="PS50866"/>
    </source>
</evidence>
<dbReference type="InterPro" id="IPR009003">
    <property type="entry name" value="Peptidase_S1_PA"/>
</dbReference>
<dbReference type="SMART" id="SM00228">
    <property type="entry name" value="PDZ"/>
    <property type="match status" value="3"/>
</dbReference>
<dbReference type="Gene3D" id="2.40.160.120">
    <property type="match status" value="1"/>
</dbReference>
<dbReference type="Gene3D" id="2.60.120.680">
    <property type="entry name" value="GOLD domain"/>
    <property type="match status" value="1"/>
</dbReference>
<keyword evidence="4" id="KW-0445">Lipid transport</keyword>
<comment type="similarity">
    <text evidence="2">Belongs to the peptidase S1C family.</text>
</comment>
<dbReference type="OrthoDB" id="4217619at2759"/>
<dbReference type="InterPro" id="IPR000648">
    <property type="entry name" value="Oxysterol-bd"/>
</dbReference>
<dbReference type="PROSITE" id="PS50003">
    <property type="entry name" value="PH_DOMAIN"/>
    <property type="match status" value="1"/>
</dbReference>
<dbReference type="SUPFAM" id="SSF50156">
    <property type="entry name" value="PDZ domain-like"/>
    <property type="match status" value="3"/>
</dbReference>
<dbReference type="InterPro" id="IPR001940">
    <property type="entry name" value="Peptidase_S1C"/>
</dbReference>
<dbReference type="Pfam" id="PF01237">
    <property type="entry name" value="Oxysterol_BP"/>
    <property type="match status" value="1"/>
</dbReference>
<keyword evidence="5" id="KW-0446">Lipid-binding</keyword>
<dbReference type="InterPro" id="IPR036598">
    <property type="entry name" value="GOLD_dom_sf"/>
</dbReference>
<dbReference type="PANTHER" id="PTHR46366:SF1">
    <property type="entry name" value="PDZ DOMAIN-CONTAINING PROTEIN C1685.05"/>
    <property type="match status" value="1"/>
</dbReference>
<dbReference type="CDD" id="cd13289">
    <property type="entry name" value="PH_Osh3p_yeast"/>
    <property type="match status" value="1"/>
</dbReference>
<sequence length="1969" mass="219932">MSQHPLTRRKVSSSPDALTEEDSTSLPLSALAASHEHRQSSRGRSKSMAYGSLAWTMNAPRLPMGYENPSFFGTSQTSSARSWEPILENAIKAIISIKASHVRSFDTETSGVYSATGFIVDAERGIILSNRHVVSPAPIVAQAVLTNYEEVDLIPIYRDPVHDFGFLKFDPSKVKFMELQQIDLCPEKAKVGLEIRVVGNDAGEKLSILAGTLARLDRRAPEYGVGEYNDFNTFYLQAASGTSGGSSGSPVLNIEGQAVALNAGGASKASSSYYLPLDRVKRALTFIRDGKIVPRGTLQTEFEYLPYDEVRRLGLKAHIEEKARRRFPDENGMLVVRSLLPKGPADGILVPGDIILGCDANMVANFTHLFSILDDSVGKAVTLTVCRNKKMQDVQLVVEDLHRITPNRFVEIGGGVVNELSYQLAKSYSQPVGGVYVATSGHMLASASAWRKSVIISVNNVPTPNLDAFIEAMKTLPDGARVPIRYYSLQKAYKEKVMVMHVDRHWHQFRVATRNDETGLWDFVNMPPPPPTLPYAPSTASFPSLDPSLKLAESLMPSFVAIDFYLPYLVDGMKTTQFYGTGFIVSTDPPLILCDRDTVPISVGDIFVTFANSIIIPAKLVFLHPFYNFVVITYDSSLIGETPVRPLTFSDKPVVQGDELFQIGIGTDHSVVMKKATVSSVSNIGTKECSPPRWRAMNVEGIKIDDSINSQGGLLCDDEGNVQGLWVNYSSQNEKGKDISFMCGLPINLVRPVIDPLIRGEKPELRGLDVEFWTMRIAAARTIGLSDAWVKKVEQSKNSRHTLLYVLNTLDERSESAKLLKVGDIVLSLNGHIVTRMAELSVVQTMERVHMVVFRDGAELELDIPTSLFSGYETTRVIGWQGALIQMPYKAVLEQVRNIPSGVYVSCTLYGSPASTVLRPGVWISEIQGKPVNDLDSFLRTIKFYEQHAKNRRRRSKYIPPVQRKDSLQDEPPVKDCDVLKVAADDSDDDDDNDEGYIRIKTVSRTNVVRVAALKLDSHYWGAWELVRDDHSVCGMEVVQVQPRDIYIHYVYVPDAGTTIRWWFSTKRKNIAFGLYRTFNQAQVSSSDVLFHAQDTTRATTQSPPSTRSLNANSTPSNGNNPSNRRPTISHETSNYSSDNQEGSIRSRRKSVATQKLSDNLVEILPIEHCNSADNKVSGHHLVDEPGSYALVFDNTFSRNTSKTLTFSVALGDGEQAAPSEQTELAGWILKKRRKKMQGWAKRWFYLSSTGVLSYSIHNNSICRGSIQICLSTISVNPQQSLIHIDSGTMIYHLKALTPDDFERWTKALRYHKTSTVASAQQLRDGTFVPAPSSESELADQAKAASTVRENLASMDVQINNIRKILDTMGNMIGDGGGSATVGQSPSRSSRFNFRRTASKSLSSARPPAISGNSSSSASSIKSSNGTELLVGDEVDPSQMHFKLLTAINQMKKQRDQVAEAFEDDQTFWHKLHQSYQEFSKSSQRDNGFTVENNDDMGSSRDSLSVDKRTASFVSYRTSNHSDIFFDAEEIVLSDDDDDYAFAENDIIDENEEDEDDSGDSDHKSTFSGMLGEDVKRRQLLPSPSVGEAASALSVFRKNVGKDLSNIAMPISMNEPLNLLQKACEELQYSELLDKANSMEDSMDRLMYVACFAISGYASTQYRAGRKPFNPMMCETYECIRPDKGFRFIAEKVKHNPPVVAAIAESSNFCFWQNAAVKSKFWGKSMELMSEGNAHVTLADHQDHYTYCKPSSWVRNMIAGNKYLEHVGEMRVTNHHTGEYAMVHFKEGTGGGLFGIPTKRNIISVSICDKNGKESRKLVGKWSESLARELGKDQYEVLWRAQSPGIPDHERYYGFTKFCCELNEITELERGKLPSTDTRHRPDQRMYEEGNVEEADVEKQRLEQRQRDYRKKLEEEGKQFEPRWFSLTEAEFDDDTNDTENSGMTWKYNGKYWPARESHSWPSDLLQLW</sequence>
<dbReference type="GO" id="GO:0120009">
    <property type="term" value="P:intermembrane lipid transfer"/>
    <property type="evidence" value="ECO:0007669"/>
    <property type="project" value="UniProtKB-ARBA"/>
</dbReference>
<reference evidence="10" key="1">
    <citation type="submission" date="2020-12" db="EMBL/GenBank/DDBJ databases">
        <title>Metabolic potential, ecology and presence of endohyphal bacteria is reflected in genomic diversity of Mucoromycotina.</title>
        <authorList>
            <person name="Muszewska A."/>
            <person name="Okrasinska A."/>
            <person name="Steczkiewicz K."/>
            <person name="Drgas O."/>
            <person name="Orlowska M."/>
            <person name="Perlinska-Lenart U."/>
            <person name="Aleksandrzak-Piekarczyk T."/>
            <person name="Szatraj K."/>
            <person name="Zielenkiewicz U."/>
            <person name="Pilsyk S."/>
            <person name="Malc E."/>
            <person name="Mieczkowski P."/>
            <person name="Kruszewska J.S."/>
            <person name="Biernat P."/>
            <person name="Pawlowska J."/>
        </authorList>
    </citation>
    <scope>NUCLEOTIDE SEQUENCE</scope>
    <source>
        <strain evidence="10">WA0000051536</strain>
    </source>
</reference>
<dbReference type="InterPro" id="IPR041680">
    <property type="entry name" value="PH_8"/>
</dbReference>
<dbReference type="Pfam" id="PF13897">
    <property type="entry name" value="GOLD_2"/>
    <property type="match status" value="1"/>
</dbReference>
<evidence type="ECO:0000256" key="1">
    <source>
        <dbReference type="ARBA" id="ARBA00008842"/>
    </source>
</evidence>
<dbReference type="EMBL" id="JAEPRA010000013">
    <property type="protein sequence ID" value="KAG2176792.1"/>
    <property type="molecule type" value="Genomic_DNA"/>
</dbReference>
<dbReference type="Gene3D" id="2.30.29.30">
    <property type="entry name" value="Pleckstrin-homology domain (PH domain)/Phosphotyrosine-binding domain (PTB)"/>
    <property type="match status" value="1"/>
</dbReference>
<dbReference type="Pfam" id="PF15409">
    <property type="entry name" value="PH_8"/>
    <property type="match status" value="1"/>
</dbReference>
<protein>
    <submittedName>
        <fullName evidence="10">Uncharacterized protein</fullName>
    </submittedName>
</protein>
<dbReference type="GO" id="GO:0004252">
    <property type="term" value="F:serine-type endopeptidase activity"/>
    <property type="evidence" value="ECO:0007669"/>
    <property type="project" value="InterPro"/>
</dbReference>
<feature type="coiled-coil region" evidence="6">
    <location>
        <begin position="1892"/>
        <end position="1919"/>
    </location>
</feature>
<dbReference type="InterPro" id="IPR036034">
    <property type="entry name" value="PDZ_sf"/>
</dbReference>
<accession>A0A8H7PMK4</accession>
<name>A0A8H7PMK4_9FUNG</name>
<evidence type="ECO:0000256" key="2">
    <source>
        <dbReference type="ARBA" id="ARBA00010541"/>
    </source>
</evidence>
<proteinExistence type="inferred from homology"/>
<dbReference type="GO" id="GO:0008289">
    <property type="term" value="F:lipid binding"/>
    <property type="evidence" value="ECO:0007669"/>
    <property type="project" value="UniProtKB-KW"/>
</dbReference>
<evidence type="ECO:0000259" key="8">
    <source>
        <dbReference type="PROSITE" id="PS50003"/>
    </source>
</evidence>
<dbReference type="Gene3D" id="2.30.42.10">
    <property type="match status" value="2"/>
</dbReference>
<dbReference type="Pfam" id="PF13365">
    <property type="entry name" value="Trypsin_2"/>
    <property type="match status" value="1"/>
</dbReference>
<feature type="compositionally biased region" description="Polar residues" evidence="7">
    <location>
        <begin position="1095"/>
        <end position="1110"/>
    </location>
</feature>
<dbReference type="PRINTS" id="PR00834">
    <property type="entry name" value="PROTEASES2C"/>
</dbReference>
<dbReference type="Gene3D" id="3.30.70.3490">
    <property type="match status" value="1"/>
</dbReference>
<evidence type="ECO:0000256" key="6">
    <source>
        <dbReference type="SAM" id="Coils"/>
    </source>
</evidence>
<dbReference type="InterPro" id="IPR009038">
    <property type="entry name" value="GOLD_dom"/>
</dbReference>
<dbReference type="Proteomes" id="UP000612746">
    <property type="component" value="Unassembled WGS sequence"/>
</dbReference>
<dbReference type="SUPFAM" id="SSF144000">
    <property type="entry name" value="Oxysterol-binding protein-like"/>
    <property type="match status" value="1"/>
</dbReference>
<dbReference type="PANTHER" id="PTHR46366">
    <property type="entry name" value="PRO-APOPTOTIC SERINE PROTEASE NMA111"/>
    <property type="match status" value="1"/>
</dbReference>
<dbReference type="Gene3D" id="2.40.10.120">
    <property type="match status" value="2"/>
</dbReference>
<evidence type="ECO:0000256" key="7">
    <source>
        <dbReference type="SAM" id="MobiDB-lite"/>
    </source>
</evidence>
<feature type="compositionally biased region" description="Low complexity" evidence="7">
    <location>
        <begin position="1111"/>
        <end position="1127"/>
    </location>
</feature>
<evidence type="ECO:0000256" key="4">
    <source>
        <dbReference type="ARBA" id="ARBA00023055"/>
    </source>
</evidence>
<keyword evidence="3" id="KW-0813">Transport</keyword>
<feature type="compositionally biased region" description="Acidic residues" evidence="7">
    <location>
        <begin position="1550"/>
        <end position="1559"/>
    </location>
</feature>
<evidence type="ECO:0000256" key="5">
    <source>
        <dbReference type="ARBA" id="ARBA00023121"/>
    </source>
</evidence>
<feature type="compositionally biased region" description="Low complexity" evidence="7">
    <location>
        <begin position="1409"/>
        <end position="1423"/>
    </location>
</feature>
<evidence type="ECO:0000313" key="10">
    <source>
        <dbReference type="EMBL" id="KAG2176792.1"/>
    </source>
</evidence>
<dbReference type="InterPro" id="IPR025926">
    <property type="entry name" value="PDZ-like_dom"/>
</dbReference>
<comment type="caution">
    <text evidence="10">The sequence shown here is derived from an EMBL/GenBank/DDBJ whole genome shotgun (WGS) entry which is preliminary data.</text>
</comment>
<keyword evidence="11" id="KW-1185">Reference proteome</keyword>
<dbReference type="InterPro" id="IPR001478">
    <property type="entry name" value="PDZ"/>
</dbReference>
<feature type="domain" description="GOLD" evidence="9">
    <location>
        <begin position="1032"/>
        <end position="1211"/>
    </location>
</feature>
<dbReference type="SUPFAM" id="SSF101576">
    <property type="entry name" value="Supernatant protein factor (SPF), C-terminal domain"/>
    <property type="match status" value="1"/>
</dbReference>
<feature type="region of interest" description="Disordered" evidence="7">
    <location>
        <begin position="1550"/>
        <end position="1569"/>
    </location>
</feature>
<gene>
    <name evidence="10" type="ORF">INT44_007456</name>
</gene>
<keyword evidence="6" id="KW-0175">Coiled coil</keyword>
<dbReference type="SMART" id="SM00233">
    <property type="entry name" value="PH"/>
    <property type="match status" value="1"/>
</dbReference>
<organism evidence="10 11">
    <name type="scientific">Umbelopsis vinacea</name>
    <dbReference type="NCBI Taxonomy" id="44442"/>
    <lineage>
        <taxon>Eukaryota</taxon>
        <taxon>Fungi</taxon>
        <taxon>Fungi incertae sedis</taxon>
        <taxon>Mucoromycota</taxon>
        <taxon>Mucoromycotina</taxon>
        <taxon>Umbelopsidomycetes</taxon>
        <taxon>Umbelopsidales</taxon>
        <taxon>Umbelopsidaceae</taxon>
        <taxon>Umbelopsis</taxon>
    </lineage>
</organism>
<comment type="similarity">
    <text evidence="1">Belongs to the OSBP family.</text>
</comment>
<dbReference type="SUPFAM" id="SSF50494">
    <property type="entry name" value="Trypsin-like serine proteases"/>
    <property type="match status" value="2"/>
</dbReference>
<evidence type="ECO:0000256" key="3">
    <source>
        <dbReference type="ARBA" id="ARBA00022448"/>
    </source>
</evidence>
<dbReference type="SUPFAM" id="SSF50729">
    <property type="entry name" value="PH domain-like"/>
    <property type="match status" value="1"/>
</dbReference>
<feature type="region of interest" description="Disordered" evidence="7">
    <location>
        <begin position="1480"/>
        <end position="1503"/>
    </location>
</feature>